<dbReference type="PANTHER" id="PTHR48051:SF54">
    <property type="entry name" value="LEUCINE-RICH REPEAT-CONTAINING PROTEIN"/>
    <property type="match status" value="1"/>
</dbReference>
<dbReference type="Proteomes" id="UP000038010">
    <property type="component" value="Unassembled WGS sequence"/>
</dbReference>
<dbReference type="OrthoDB" id="1394818at2759"/>
<feature type="compositionally biased region" description="Basic and acidic residues" evidence="3">
    <location>
        <begin position="54"/>
        <end position="63"/>
    </location>
</feature>
<comment type="caution">
    <text evidence="5">The sequence shown here is derived from an EMBL/GenBank/DDBJ whole genome shotgun (WGS) entry which is preliminary data.</text>
</comment>
<evidence type="ECO:0000313" key="5">
    <source>
        <dbReference type="EMBL" id="KPI41633.1"/>
    </source>
</evidence>
<dbReference type="InterPro" id="IPR003591">
    <property type="entry name" value="Leu-rich_rpt_typical-subtyp"/>
</dbReference>
<feature type="compositionally biased region" description="Polar residues" evidence="3">
    <location>
        <begin position="313"/>
        <end position="329"/>
    </location>
</feature>
<dbReference type="PROSITE" id="PS51450">
    <property type="entry name" value="LRR"/>
    <property type="match status" value="1"/>
</dbReference>
<feature type="compositionally biased region" description="Polar residues" evidence="3">
    <location>
        <begin position="716"/>
        <end position="733"/>
    </location>
</feature>
<dbReference type="InterPro" id="IPR001611">
    <property type="entry name" value="Leu-rich_rpt"/>
</dbReference>
<dbReference type="EMBL" id="LFJN01000009">
    <property type="protein sequence ID" value="KPI41633.1"/>
    <property type="molecule type" value="Genomic_DNA"/>
</dbReference>
<feature type="region of interest" description="Disordered" evidence="3">
    <location>
        <begin position="679"/>
        <end position="743"/>
    </location>
</feature>
<evidence type="ECO:0000256" key="2">
    <source>
        <dbReference type="ARBA" id="ARBA00022737"/>
    </source>
</evidence>
<dbReference type="Pfam" id="PF10428">
    <property type="entry name" value="SOG2"/>
    <property type="match status" value="1"/>
</dbReference>
<feature type="compositionally biased region" description="Basic residues" evidence="3">
    <location>
        <begin position="605"/>
        <end position="617"/>
    </location>
</feature>
<sequence>MAIEAPMVSSIVPPDEQRIPRSARFNVHSPRASSENNRPKAETPDLYALTQDSPPRRQRDEKTTPTTLPTPLGIEDTIALFKKRLEAAQQHNDQVLESEGVTDVVKPKLTLDIGHSNLARLPEAVVDVIKDHVDRLSLSNNQIWHMSGRFSECIHLRYLNVRSNVFRDIPRGIFKLTSLEILDISRNKIRKISRDIRNLTSLRVLSIIHNRIDDLPTDMCDMNMLEMIKIADNPLRFKLKKIIEAKEAEVLFSELTEQEREKSITVEIKRYLRAAHPIVPPIDVEVAQQYEESPMETPKPAKRILSSRFPVIPSNNTSDGSSPPTGTWNNPPPIPTRSHQRMASGQSMALKRPGIAPLISSDRLRSNSETTVQNPRTKRMGMAPLAKAKPGLDSIDESRANRNSHLRGISHNSALRRGGVLASPGFSNASYSPNSPRDTRGRNRVIKRLSSLPEYKLEQEWHNPVVQGARGILYALYQVHPHISGLIQANPAHESKRSSSLEAIFYSAAAMVDRLNESLEFADSIDPEDVEAVEKAEEMVQEDCSHCITAYVQVAARLQDSLRRIVAGSDLRYVRTLMLLLYGSIAEVRNAVSSLGIDIKIVSRGHQRQKSSGHKHSIQTIPEESADQVEIRRSATPTQDGIVHQRPGMRLRSETTIQHGVSEPTHPQANPSLGAINLTGTTVNGTIHSSSSSSTMNGTTTQGSAYGSRSRSNSRTMNSGPVSLASSVASTPRSGDGFHLPRSTSYFARVNPSTGMTESQEEYTFGQIFMSLTRSYEAALAAVPLAKEHFSRCVETSKDGQQSRAIHDLWATLVYRCKQCYEVSEALQLRLTSMRIKDEVGRNDPSFWLLCKTFLQSFVDLVTEMREVRSLRLLPPELIVILRPVQKTSREAGRLIQQSPWSNLTDGVSTMPAPTPYSSVNGAPPPLRSDSYANNIQGAPARSDSYTNLNGYGNVSRFPAKESMTSHVQRPQLHHMHTSPSIISTAPAVQQPDSASSVPSASAYPGFDRLAGPSPLTSPLPATPLSAALGPAAAATVPTSGFPTAISTTGNPMAAALAAQGPGWTIKPQHRDINGDEMPPTPATASLVPLGGTERSNANGYGGDHVFRGDVFQRADTLLSSMNNTGGGMNWSIRR</sequence>
<dbReference type="InterPro" id="IPR032675">
    <property type="entry name" value="LRR_dom_sf"/>
</dbReference>
<gene>
    <name evidence="5" type="ORF">AB675_9032</name>
</gene>
<dbReference type="AlphaFoldDB" id="A0A0N1HCN0"/>
<feature type="region of interest" description="Disordered" evidence="3">
    <location>
        <begin position="605"/>
        <end position="647"/>
    </location>
</feature>
<dbReference type="PANTHER" id="PTHR48051">
    <property type="match status" value="1"/>
</dbReference>
<dbReference type="InterPro" id="IPR055414">
    <property type="entry name" value="LRR_R13L4/SHOC2-like"/>
</dbReference>
<evidence type="ECO:0000313" key="6">
    <source>
        <dbReference type="Proteomes" id="UP000038010"/>
    </source>
</evidence>
<feature type="region of interest" description="Disordered" evidence="3">
    <location>
        <begin position="420"/>
        <end position="443"/>
    </location>
</feature>
<keyword evidence="1" id="KW-0433">Leucine-rich repeat</keyword>
<feature type="compositionally biased region" description="Low complexity" evidence="3">
    <location>
        <begin position="685"/>
        <end position="715"/>
    </location>
</feature>
<dbReference type="RefSeq" id="XP_018001596.1">
    <property type="nucleotide sequence ID" value="XM_018149533.1"/>
</dbReference>
<dbReference type="GO" id="GO:0005737">
    <property type="term" value="C:cytoplasm"/>
    <property type="evidence" value="ECO:0007669"/>
    <property type="project" value="TreeGrafter"/>
</dbReference>
<organism evidence="5 6">
    <name type="scientific">Cyphellophora attinorum</name>
    <dbReference type="NCBI Taxonomy" id="1664694"/>
    <lineage>
        <taxon>Eukaryota</taxon>
        <taxon>Fungi</taxon>
        <taxon>Dikarya</taxon>
        <taxon>Ascomycota</taxon>
        <taxon>Pezizomycotina</taxon>
        <taxon>Eurotiomycetes</taxon>
        <taxon>Chaetothyriomycetidae</taxon>
        <taxon>Chaetothyriales</taxon>
        <taxon>Cyphellophoraceae</taxon>
        <taxon>Cyphellophora</taxon>
    </lineage>
</organism>
<evidence type="ECO:0000259" key="4">
    <source>
        <dbReference type="Pfam" id="PF23598"/>
    </source>
</evidence>
<keyword evidence="2" id="KW-0677">Repeat</keyword>
<evidence type="ECO:0000256" key="3">
    <source>
        <dbReference type="SAM" id="MobiDB-lite"/>
    </source>
</evidence>
<protein>
    <submittedName>
        <fullName evidence="5">Leucine-rich repeat-containing protein sog2</fullName>
    </submittedName>
</protein>
<dbReference type="GeneID" id="28741413"/>
<dbReference type="InterPro" id="IPR050216">
    <property type="entry name" value="LRR_domain-containing"/>
</dbReference>
<feature type="domain" description="Disease resistance R13L4/SHOC-2-like LRR" evidence="4">
    <location>
        <begin position="151"/>
        <end position="252"/>
    </location>
</feature>
<dbReference type="Gene3D" id="3.80.10.10">
    <property type="entry name" value="Ribonuclease Inhibitor"/>
    <property type="match status" value="1"/>
</dbReference>
<dbReference type="Pfam" id="PF23598">
    <property type="entry name" value="LRR_14"/>
    <property type="match status" value="1"/>
</dbReference>
<evidence type="ECO:0000256" key="1">
    <source>
        <dbReference type="ARBA" id="ARBA00022614"/>
    </source>
</evidence>
<reference evidence="5 6" key="1">
    <citation type="submission" date="2015-06" db="EMBL/GenBank/DDBJ databases">
        <title>Draft genome of the ant-associated black yeast Phialophora attae CBS 131958.</title>
        <authorList>
            <person name="Moreno L.F."/>
            <person name="Stielow B.J."/>
            <person name="de Hoog S."/>
            <person name="Vicente V.A."/>
            <person name="Weiss V.A."/>
            <person name="de Vries M."/>
            <person name="Cruz L.M."/>
            <person name="Souza E.M."/>
        </authorList>
    </citation>
    <scope>NUCLEOTIDE SEQUENCE [LARGE SCALE GENOMIC DNA]</scope>
    <source>
        <strain evidence="5 6">CBS 131958</strain>
    </source>
</reference>
<keyword evidence="6" id="KW-1185">Reference proteome</keyword>
<accession>A0A0N1HCN0</accession>
<dbReference type="VEuPathDB" id="FungiDB:AB675_9032"/>
<dbReference type="STRING" id="1664694.A0A0N1HCN0"/>
<feature type="region of interest" description="Disordered" evidence="3">
    <location>
        <begin position="1"/>
        <end position="71"/>
    </location>
</feature>
<dbReference type="SUPFAM" id="SSF52058">
    <property type="entry name" value="L domain-like"/>
    <property type="match status" value="1"/>
</dbReference>
<feature type="compositionally biased region" description="Polar residues" evidence="3">
    <location>
        <begin position="425"/>
        <end position="436"/>
    </location>
</feature>
<proteinExistence type="predicted"/>
<dbReference type="InterPro" id="IPR019487">
    <property type="entry name" value="RAM_signalling_pathway_SOG2"/>
</dbReference>
<feature type="region of interest" description="Disordered" evidence="3">
    <location>
        <begin position="310"/>
        <end position="383"/>
    </location>
</feature>
<dbReference type="SMART" id="SM00369">
    <property type="entry name" value="LRR_TYP"/>
    <property type="match status" value="2"/>
</dbReference>
<name>A0A0N1HCN0_9EURO</name>